<accession>A0AAQ4PCT1</accession>
<evidence type="ECO:0000256" key="2">
    <source>
        <dbReference type="ARBA" id="ARBA00008632"/>
    </source>
</evidence>
<dbReference type="GO" id="GO:0060061">
    <property type="term" value="P:Spemann organizer formation"/>
    <property type="evidence" value="ECO:0007669"/>
    <property type="project" value="TreeGrafter"/>
</dbReference>
<dbReference type="Proteomes" id="UP000007635">
    <property type="component" value="Chromosome XIII"/>
</dbReference>
<dbReference type="GO" id="GO:0005635">
    <property type="term" value="C:nuclear envelope"/>
    <property type="evidence" value="ECO:0007669"/>
    <property type="project" value="UniProtKB-SubCell"/>
</dbReference>
<proteinExistence type="inferred from homology"/>
<dbReference type="PANTHER" id="PTHR14482">
    <property type="entry name" value="CHROMOSOME 12 ORF 43 HOMOLOG"/>
    <property type="match status" value="1"/>
</dbReference>
<dbReference type="GeneTree" id="ENSGT00390000010771"/>
<feature type="compositionally biased region" description="Basic residues" evidence="7">
    <location>
        <begin position="194"/>
        <end position="206"/>
    </location>
</feature>
<reference evidence="8" key="3">
    <citation type="submission" date="2025-09" db="UniProtKB">
        <authorList>
            <consortium name="Ensembl"/>
        </authorList>
    </citation>
    <scope>IDENTIFICATION</scope>
</reference>
<feature type="compositionally biased region" description="Polar residues" evidence="7">
    <location>
        <begin position="160"/>
        <end position="177"/>
    </location>
</feature>
<evidence type="ECO:0000256" key="7">
    <source>
        <dbReference type="SAM" id="MobiDB-lite"/>
    </source>
</evidence>
<keyword evidence="4" id="KW-0217">Developmental protein</keyword>
<feature type="region of interest" description="Disordered" evidence="7">
    <location>
        <begin position="1"/>
        <end position="23"/>
    </location>
</feature>
<organism evidence="8 9">
    <name type="scientific">Gasterosteus aculeatus aculeatus</name>
    <name type="common">three-spined stickleback</name>
    <dbReference type="NCBI Taxonomy" id="481459"/>
    <lineage>
        <taxon>Eukaryota</taxon>
        <taxon>Metazoa</taxon>
        <taxon>Chordata</taxon>
        <taxon>Craniata</taxon>
        <taxon>Vertebrata</taxon>
        <taxon>Euteleostomi</taxon>
        <taxon>Actinopterygii</taxon>
        <taxon>Neopterygii</taxon>
        <taxon>Teleostei</taxon>
        <taxon>Neoteleostei</taxon>
        <taxon>Acanthomorphata</taxon>
        <taxon>Eupercaria</taxon>
        <taxon>Perciformes</taxon>
        <taxon>Cottioidei</taxon>
        <taxon>Gasterosteales</taxon>
        <taxon>Gasterosteidae</taxon>
        <taxon>Gasterosteus</taxon>
    </lineage>
</organism>
<dbReference type="InterPro" id="IPR026694">
    <property type="entry name" value="CUSTOS"/>
</dbReference>
<comment type="subcellular location">
    <subcellularLocation>
        <location evidence="1">Nucleus envelope</location>
    </subcellularLocation>
</comment>
<dbReference type="AlphaFoldDB" id="A0AAQ4PCT1"/>
<dbReference type="PANTHER" id="PTHR14482:SF0">
    <property type="entry name" value="PROTEIN CUSTOS"/>
    <property type="match status" value="1"/>
</dbReference>
<name>A0AAQ4PCT1_GASAC</name>
<protein>
    <recommendedName>
        <fullName evidence="3">Protein CUSTOS</fullName>
    </recommendedName>
</protein>
<evidence type="ECO:0000256" key="1">
    <source>
        <dbReference type="ARBA" id="ARBA00004259"/>
    </source>
</evidence>
<keyword evidence="6" id="KW-0539">Nucleus</keyword>
<evidence type="ECO:0000256" key="6">
    <source>
        <dbReference type="ARBA" id="ARBA00023242"/>
    </source>
</evidence>
<comment type="similarity">
    <text evidence="2">Belongs to the CUSTOS family.</text>
</comment>
<evidence type="ECO:0000256" key="3">
    <source>
        <dbReference type="ARBA" id="ARBA00013465"/>
    </source>
</evidence>
<dbReference type="GO" id="GO:0016055">
    <property type="term" value="P:Wnt signaling pathway"/>
    <property type="evidence" value="ECO:0007669"/>
    <property type="project" value="UniProtKB-KW"/>
</dbReference>
<evidence type="ECO:0000313" key="9">
    <source>
        <dbReference type="Proteomes" id="UP000007635"/>
    </source>
</evidence>
<reference evidence="8 9" key="1">
    <citation type="journal article" date="2021" name="G3 (Bethesda)">
        <title>Improved contiguity of the threespine stickleback genome using long-read sequencing.</title>
        <authorList>
            <person name="Nath S."/>
            <person name="Shaw D.E."/>
            <person name="White M.A."/>
        </authorList>
    </citation>
    <scope>NUCLEOTIDE SEQUENCE [LARGE SCALE GENOMIC DNA]</scope>
    <source>
        <strain evidence="8 9">Lake Benthic</strain>
    </source>
</reference>
<keyword evidence="9" id="KW-1185">Reference proteome</keyword>
<dbReference type="Ensembl" id="ENSGACT00000087691.1">
    <property type="protein sequence ID" value="ENSGACP00000036582.1"/>
    <property type="gene ID" value="ENSGACG00000030501.1"/>
</dbReference>
<evidence type="ECO:0000256" key="4">
    <source>
        <dbReference type="ARBA" id="ARBA00022473"/>
    </source>
</evidence>
<sequence length="238" mass="26475">MAATAKNMAGGSDDSSSSSDDEVMKRCKEAVWETRSDSKKDGEIKVQLSKRFVVADHEHDCNELQVTPGFRTHVAAKLGRLLEGSIAETYTENVSCVEPKRCDNDDDEEGFRLFSTSVPGQAADDPPAPVRRRPVPSSSDSDSEMETRLMEAAVSVKDILSQSSQLSTPVAPSASQNNEKKRKVAEGEESHVCVAKKKKKRKKKKKQNQEGSEQEDTQVKVKRKKKKKQRELHTEELN</sequence>
<feature type="region of interest" description="Disordered" evidence="7">
    <location>
        <begin position="107"/>
        <end position="238"/>
    </location>
</feature>
<keyword evidence="5" id="KW-0879">Wnt signaling pathway</keyword>
<evidence type="ECO:0000313" key="8">
    <source>
        <dbReference type="Ensembl" id="ENSGACP00000036582.1"/>
    </source>
</evidence>
<feature type="compositionally biased region" description="Basic residues" evidence="7">
    <location>
        <begin position="220"/>
        <end position="230"/>
    </location>
</feature>
<dbReference type="Pfam" id="PF23999">
    <property type="entry name" value="CUSTOS"/>
    <property type="match status" value="1"/>
</dbReference>
<evidence type="ECO:0000256" key="5">
    <source>
        <dbReference type="ARBA" id="ARBA00022687"/>
    </source>
</evidence>
<dbReference type="GO" id="GO:0030178">
    <property type="term" value="P:negative regulation of Wnt signaling pathway"/>
    <property type="evidence" value="ECO:0007669"/>
    <property type="project" value="TreeGrafter"/>
</dbReference>
<reference evidence="8" key="2">
    <citation type="submission" date="2025-08" db="UniProtKB">
        <authorList>
            <consortium name="Ensembl"/>
        </authorList>
    </citation>
    <scope>IDENTIFICATION</scope>
</reference>